<accession>A0A1Y2LSI9</accession>
<evidence type="ECO:0000256" key="7">
    <source>
        <dbReference type="ARBA" id="ARBA00058439"/>
    </source>
</evidence>
<keyword evidence="14" id="KW-1185">Reference proteome</keyword>
<dbReference type="GO" id="GO:0030170">
    <property type="term" value="F:pyridoxal phosphate binding"/>
    <property type="evidence" value="ECO:0007669"/>
    <property type="project" value="InterPro"/>
</dbReference>
<dbReference type="InterPro" id="IPR051750">
    <property type="entry name" value="Trans-sulfuration_enzymes"/>
</dbReference>
<dbReference type="FunFam" id="3.90.1150.10:FF:000063">
    <property type="entry name" value="Probable cystathionine gamma-synthase"/>
    <property type="match status" value="1"/>
</dbReference>
<keyword evidence="5" id="KW-0486">Methionine biosynthesis</keyword>
<dbReference type="InterPro" id="IPR015422">
    <property type="entry name" value="PyrdxlP-dep_Trfase_small"/>
</dbReference>
<dbReference type="FunCoup" id="A0A1Y2LSI9">
    <property type="interactions" value="169"/>
</dbReference>
<gene>
    <name evidence="13" type="ORF">B5807_08405</name>
</gene>
<dbReference type="EMBL" id="KZ107851">
    <property type="protein sequence ID" value="OSS46549.1"/>
    <property type="molecule type" value="Genomic_DNA"/>
</dbReference>
<evidence type="ECO:0000256" key="6">
    <source>
        <dbReference type="ARBA" id="ARBA00051441"/>
    </source>
</evidence>
<evidence type="ECO:0000313" key="14">
    <source>
        <dbReference type="Proteomes" id="UP000193240"/>
    </source>
</evidence>
<dbReference type="InterPro" id="IPR015424">
    <property type="entry name" value="PyrdxlP-dep_Trfase"/>
</dbReference>
<dbReference type="OMA" id="FPVAKQY"/>
<dbReference type="PANTHER" id="PTHR42699:SF1">
    <property type="entry name" value="CYSTATHIONINE GAMMA-SYNTHASE-RELATED"/>
    <property type="match status" value="1"/>
</dbReference>
<evidence type="ECO:0000256" key="10">
    <source>
        <dbReference type="ARBA" id="ARBA00066530"/>
    </source>
</evidence>
<comment type="function">
    <text evidence="7">Catalyzes the formation of L-cystathionine from O-succinyl-L-homoserine (OSHS) and L-cysteine, via a gamma-replacement reaction. In the absence of thiol, catalyzes gamma-elimination to form 2-oxobutanoate, succinate and ammonia.</text>
</comment>
<reference evidence="13 14" key="1">
    <citation type="journal article" date="2017" name="Genome Announc.">
        <title>Genome sequence of the saprophytic ascomycete Epicoccum nigrum ICMP 19927 strain isolated from New Zealand.</title>
        <authorList>
            <person name="Fokin M."/>
            <person name="Fleetwood D."/>
            <person name="Weir B.S."/>
            <person name="Villas-Boas S.G."/>
        </authorList>
    </citation>
    <scope>NUCLEOTIDE SEQUENCE [LARGE SCALE GENOMIC DNA]</scope>
    <source>
        <strain evidence="13 14">ICMP 19927</strain>
    </source>
</reference>
<name>A0A1Y2LSI9_EPING</name>
<protein>
    <recommendedName>
        <fullName evidence="10">cystathionine gamma-synthase</fullName>
        <ecNumber evidence="10">2.5.1.48</ecNumber>
    </recommendedName>
    <alternativeName>
        <fullName evidence="11">O-succinylhomoserine (thiol)-lyase</fullName>
    </alternativeName>
</protein>
<evidence type="ECO:0000256" key="4">
    <source>
        <dbReference type="ARBA" id="ARBA00022898"/>
    </source>
</evidence>
<evidence type="ECO:0000256" key="5">
    <source>
        <dbReference type="ARBA" id="ARBA00023167"/>
    </source>
</evidence>
<dbReference type="SUPFAM" id="SSF53383">
    <property type="entry name" value="PLP-dependent transferases"/>
    <property type="match status" value="1"/>
</dbReference>
<evidence type="ECO:0000256" key="3">
    <source>
        <dbReference type="ARBA" id="ARBA00022679"/>
    </source>
</evidence>
<dbReference type="GO" id="GO:0009086">
    <property type="term" value="P:methionine biosynthetic process"/>
    <property type="evidence" value="ECO:0007669"/>
    <property type="project" value="UniProtKB-KW"/>
</dbReference>
<dbReference type="STRING" id="105696.A0A1Y2LSI9"/>
<dbReference type="Gene3D" id="3.40.640.10">
    <property type="entry name" value="Type I PLP-dependent aspartate aminotransferase-like (Major domain)"/>
    <property type="match status" value="1"/>
</dbReference>
<keyword evidence="4 12" id="KW-0663">Pyridoxal phosphate</keyword>
<evidence type="ECO:0000313" key="13">
    <source>
        <dbReference type="EMBL" id="OSS46549.1"/>
    </source>
</evidence>
<evidence type="ECO:0000256" key="8">
    <source>
        <dbReference type="ARBA" id="ARBA00060510"/>
    </source>
</evidence>
<dbReference type="AlphaFoldDB" id="A0A1Y2LSI9"/>
<dbReference type="FunFam" id="3.40.640.10:FF:000111">
    <property type="entry name" value="Cystathionine gamma-synthase"/>
    <property type="match status" value="1"/>
</dbReference>
<evidence type="ECO:0000256" key="12">
    <source>
        <dbReference type="RuleBase" id="RU362118"/>
    </source>
</evidence>
<dbReference type="InterPro" id="IPR015421">
    <property type="entry name" value="PyrdxlP-dep_Trfase_major"/>
</dbReference>
<dbReference type="Pfam" id="PF01053">
    <property type="entry name" value="Cys_Met_Meta_PP"/>
    <property type="match status" value="1"/>
</dbReference>
<dbReference type="InterPro" id="IPR000277">
    <property type="entry name" value="Cys/Met-Metab_PyrdxlP-dep_enz"/>
</dbReference>
<comment type="pathway">
    <text evidence="8">Amino-acid biosynthesis; L-methionine biosynthesis via de novo pathway; L-cystathionine from O-succinyl-L-homoserine: step 1/1.</text>
</comment>
<proteinExistence type="inferred from homology"/>
<sequence>MAPMMIENENDVEVGESLPPMTEHAVSVSLPTWRANVGYEEGEEWVISKMKTGYPRFFIHKEIQKFAADIVQKHGKEGEGAMLFPTHCTAERCQDFIVRIAADQDTSQVRIIDLVPAAEKARAEELKVISPRISAVLYPLELFKVAKQFWQHSGDGVSSRRAEYCHHLFDNAVLVDAASIDAQPTRMCKGPRRYQNKKTSIDLDAPATPQDTETVTQFVEQRFGRNLDLSMTKNAKLAIRRRIAGSLTADVALAEALSLDADSERTRQVADFFEDDVYLYPTGMSSIFNTHRNLLAAKGQHKAIVYGFPYIDTLKITEKFGPGSQFYGYGSDEELDDLEKRLESGEKYLALFTEFPGNPLLRSPDLPRIRKLADKYDFCVVVDETIGNFINVNVLPYADVVVSSLTKVFSGDSNVMGGGLVLNPKGPNYSVLKKQWDLDYEDNHWCEDSIFMERNSRDFVSRIDRINSNAEAICDVLSAHPRVKQVNYPKTSPTRANYEMCKNPKGGHGGLLSATFHTRADAVAFFDNLDTVKGPSLGTNFTLASPYVILAHYGELDWAAKWDVEADLIRFSVGLEETSKLVDTFTRALDAMGKASE</sequence>
<dbReference type="Proteomes" id="UP000193240">
    <property type="component" value="Unassembled WGS sequence"/>
</dbReference>
<dbReference type="GO" id="GO:0019346">
    <property type="term" value="P:transsulfuration"/>
    <property type="evidence" value="ECO:0007669"/>
    <property type="project" value="InterPro"/>
</dbReference>
<evidence type="ECO:0000256" key="1">
    <source>
        <dbReference type="ARBA" id="ARBA00001933"/>
    </source>
</evidence>
<organism evidence="13 14">
    <name type="scientific">Epicoccum nigrum</name>
    <name type="common">Soil fungus</name>
    <name type="synonym">Epicoccum purpurascens</name>
    <dbReference type="NCBI Taxonomy" id="105696"/>
    <lineage>
        <taxon>Eukaryota</taxon>
        <taxon>Fungi</taxon>
        <taxon>Dikarya</taxon>
        <taxon>Ascomycota</taxon>
        <taxon>Pezizomycotina</taxon>
        <taxon>Dothideomycetes</taxon>
        <taxon>Pleosporomycetidae</taxon>
        <taxon>Pleosporales</taxon>
        <taxon>Pleosporineae</taxon>
        <taxon>Didymellaceae</taxon>
        <taxon>Epicoccum</taxon>
    </lineage>
</organism>
<dbReference type="EC" id="2.5.1.48" evidence="10"/>
<dbReference type="Gene3D" id="3.90.1150.10">
    <property type="entry name" value="Aspartate Aminotransferase, domain 1"/>
    <property type="match status" value="1"/>
</dbReference>
<keyword evidence="2" id="KW-0028">Amino-acid biosynthesis</keyword>
<evidence type="ECO:0000256" key="11">
    <source>
        <dbReference type="ARBA" id="ARBA00083849"/>
    </source>
</evidence>
<dbReference type="InParanoid" id="A0A1Y2LSI9"/>
<comment type="cofactor">
    <cofactor evidence="1 12">
        <name>pyridoxal 5'-phosphate</name>
        <dbReference type="ChEBI" id="CHEBI:597326"/>
    </cofactor>
</comment>
<evidence type="ECO:0000256" key="9">
    <source>
        <dbReference type="ARBA" id="ARBA00061376"/>
    </source>
</evidence>
<comment type="catalytic activity">
    <reaction evidence="6">
        <text>O-succinyl-L-homoserine + L-cysteine = L,L-cystathionine + succinate + H(+)</text>
        <dbReference type="Rhea" id="RHEA:20397"/>
        <dbReference type="ChEBI" id="CHEBI:15378"/>
        <dbReference type="ChEBI" id="CHEBI:30031"/>
        <dbReference type="ChEBI" id="CHEBI:35235"/>
        <dbReference type="ChEBI" id="CHEBI:57661"/>
        <dbReference type="ChEBI" id="CHEBI:58161"/>
        <dbReference type="EC" id="2.5.1.48"/>
    </reaction>
</comment>
<evidence type="ECO:0000256" key="2">
    <source>
        <dbReference type="ARBA" id="ARBA00022605"/>
    </source>
</evidence>
<comment type="similarity">
    <text evidence="9">Belongs to the trans-sulfuration enzymes family. MET7 subfamily.</text>
</comment>
<dbReference type="GO" id="GO:0003962">
    <property type="term" value="F:cystathionine gamma-synthase activity"/>
    <property type="evidence" value="ECO:0007669"/>
    <property type="project" value="UniProtKB-EC"/>
</dbReference>
<dbReference type="PANTHER" id="PTHR42699">
    <property type="match status" value="1"/>
</dbReference>
<keyword evidence="3" id="KW-0808">Transferase</keyword>